<comment type="caution">
    <text evidence="2">The sequence shown here is derived from an EMBL/GenBank/DDBJ whole genome shotgun (WGS) entry which is preliminary data.</text>
</comment>
<dbReference type="RefSeq" id="WP_122182811.1">
    <property type="nucleotide sequence ID" value="NZ_RFFJ01000020.1"/>
</dbReference>
<dbReference type="Pfam" id="PF13560">
    <property type="entry name" value="HTH_31"/>
    <property type="match status" value="1"/>
</dbReference>
<proteinExistence type="predicted"/>
<dbReference type="PROSITE" id="PS50943">
    <property type="entry name" value="HTH_CROC1"/>
    <property type="match status" value="1"/>
</dbReference>
<feature type="domain" description="HTH cro/C1-type" evidence="1">
    <location>
        <begin position="15"/>
        <end position="69"/>
    </location>
</feature>
<dbReference type="SUPFAM" id="SSF47413">
    <property type="entry name" value="lambda repressor-like DNA-binding domains"/>
    <property type="match status" value="1"/>
</dbReference>
<reference evidence="2 3" key="1">
    <citation type="submission" date="2018-10" db="EMBL/GenBank/DDBJ databases">
        <title>Isolation, diversity and antifungal activity of actinobacteria from wheat.</title>
        <authorList>
            <person name="Han C."/>
        </authorList>
    </citation>
    <scope>NUCLEOTIDE SEQUENCE [LARGE SCALE GENOMIC DNA]</scope>
    <source>
        <strain evidence="2 3">NEAU-YY642</strain>
    </source>
</reference>
<sequence>MASSSAQLRRLGAELRKLRERSGRTQGDLGRVVGRSHASVVNWERGKTKISKSDLAYLLAELRAPAEVRKGLEELRVAANQGRSPWAMFGLPDWLRPIVSFEEDAVEVKTFEPVLVPGLLQTEDYAKAIHETGRHKVDPEFVERWVAARMRRQLRLVDHRPLRLHAVIPEAVLHLTVGGPKVLKGQLAKLHRMSTAENVTLQVMTADRNGYGGVATNFMTLHFEDPEQDPPLGCFDGPLGGYMISDEGDVATLVAMFDDLSQMALSPEDSTELLAKALAEQPG</sequence>
<dbReference type="EMBL" id="RFFJ01000020">
    <property type="protein sequence ID" value="RMI43868.1"/>
    <property type="molecule type" value="Genomic_DNA"/>
</dbReference>
<evidence type="ECO:0000313" key="3">
    <source>
        <dbReference type="Proteomes" id="UP000278673"/>
    </source>
</evidence>
<protein>
    <submittedName>
        <fullName evidence="2">XRE family transcriptional regulator</fullName>
    </submittedName>
</protein>
<dbReference type="Pfam" id="PF19054">
    <property type="entry name" value="DUF5753"/>
    <property type="match status" value="1"/>
</dbReference>
<organism evidence="2 3">
    <name type="scientific">Streptomyces triticirhizae</name>
    <dbReference type="NCBI Taxonomy" id="2483353"/>
    <lineage>
        <taxon>Bacteria</taxon>
        <taxon>Bacillati</taxon>
        <taxon>Actinomycetota</taxon>
        <taxon>Actinomycetes</taxon>
        <taxon>Kitasatosporales</taxon>
        <taxon>Streptomycetaceae</taxon>
        <taxon>Streptomyces</taxon>
    </lineage>
</organism>
<evidence type="ECO:0000313" key="2">
    <source>
        <dbReference type="EMBL" id="RMI43868.1"/>
    </source>
</evidence>
<dbReference type="InterPro" id="IPR010982">
    <property type="entry name" value="Lambda_DNA-bd_dom_sf"/>
</dbReference>
<dbReference type="GO" id="GO:0003677">
    <property type="term" value="F:DNA binding"/>
    <property type="evidence" value="ECO:0007669"/>
    <property type="project" value="InterPro"/>
</dbReference>
<dbReference type="InterPro" id="IPR001387">
    <property type="entry name" value="Cro/C1-type_HTH"/>
</dbReference>
<accession>A0A3M2M9Q9</accession>
<dbReference type="SMART" id="SM00530">
    <property type="entry name" value="HTH_XRE"/>
    <property type="match status" value="1"/>
</dbReference>
<dbReference type="CDD" id="cd00093">
    <property type="entry name" value="HTH_XRE"/>
    <property type="match status" value="1"/>
</dbReference>
<dbReference type="Gene3D" id="1.10.260.40">
    <property type="entry name" value="lambda repressor-like DNA-binding domains"/>
    <property type="match status" value="1"/>
</dbReference>
<dbReference type="Proteomes" id="UP000278673">
    <property type="component" value="Unassembled WGS sequence"/>
</dbReference>
<dbReference type="AlphaFoldDB" id="A0A3M2M9Q9"/>
<gene>
    <name evidence="2" type="ORF">EBN88_06325</name>
</gene>
<dbReference type="InterPro" id="IPR043917">
    <property type="entry name" value="DUF5753"/>
</dbReference>
<evidence type="ECO:0000259" key="1">
    <source>
        <dbReference type="PROSITE" id="PS50943"/>
    </source>
</evidence>
<keyword evidence="3" id="KW-1185">Reference proteome</keyword>
<name>A0A3M2M9Q9_9ACTN</name>